<feature type="compositionally biased region" description="Basic and acidic residues" evidence="3">
    <location>
        <begin position="142"/>
        <end position="161"/>
    </location>
</feature>
<dbReference type="Gene3D" id="3.50.40.10">
    <property type="entry name" value="Phenylalanyl-trna Synthetase, Chain B, domain 3"/>
    <property type="match status" value="1"/>
</dbReference>
<organism evidence="5 6">
    <name type="scientific">Pyrenophora tritici-repentis</name>
    <dbReference type="NCBI Taxonomy" id="45151"/>
    <lineage>
        <taxon>Eukaryota</taxon>
        <taxon>Fungi</taxon>
        <taxon>Dikarya</taxon>
        <taxon>Ascomycota</taxon>
        <taxon>Pezizomycotina</taxon>
        <taxon>Dothideomycetes</taxon>
        <taxon>Pleosporomycetidae</taxon>
        <taxon>Pleosporales</taxon>
        <taxon>Pleosporineae</taxon>
        <taxon>Pleosporaceae</taxon>
        <taxon>Pyrenophora</taxon>
    </lineage>
</organism>
<proteinExistence type="predicted"/>
<keyword evidence="6" id="KW-1185">Reference proteome</keyword>
<dbReference type="GO" id="GO:0008270">
    <property type="term" value="F:zinc ion binding"/>
    <property type="evidence" value="ECO:0007669"/>
    <property type="project" value="InterPro"/>
</dbReference>
<dbReference type="GO" id="GO:0006351">
    <property type="term" value="P:DNA-templated transcription"/>
    <property type="evidence" value="ECO:0007669"/>
    <property type="project" value="InterPro"/>
</dbReference>
<comment type="subcellular location">
    <subcellularLocation>
        <location evidence="1">Nucleus</location>
    </subcellularLocation>
</comment>
<dbReference type="CDD" id="cd12148">
    <property type="entry name" value="fungal_TF_MHR"/>
    <property type="match status" value="1"/>
</dbReference>
<dbReference type="Pfam" id="PF03483">
    <property type="entry name" value="B3_4"/>
    <property type="match status" value="1"/>
</dbReference>
<dbReference type="GO" id="GO:0005634">
    <property type="term" value="C:nucleus"/>
    <property type="evidence" value="ECO:0007669"/>
    <property type="project" value="UniProtKB-SubCell"/>
</dbReference>
<dbReference type="InterPro" id="IPR005146">
    <property type="entry name" value="B3/B4_tRNA-bd"/>
</dbReference>
<dbReference type="Pfam" id="PF04082">
    <property type="entry name" value="Fungal_trans"/>
    <property type="match status" value="1"/>
</dbReference>
<evidence type="ECO:0000313" key="5">
    <source>
        <dbReference type="EMBL" id="KAI1511689.1"/>
    </source>
</evidence>
<dbReference type="GO" id="GO:0004826">
    <property type="term" value="F:phenylalanine-tRNA ligase activity"/>
    <property type="evidence" value="ECO:0007669"/>
    <property type="project" value="InterPro"/>
</dbReference>
<sequence>MTVTNIPPGPSDSISEAFLSSAEASAKAVLAQTPVNSIPHVAQWKEAYKAFGAKPKKTMNSLEALLRRIDTGLPRVNRLTDIYNAISIKHQIPLGGEDLDKYNGSPVLKLTTGSEQFDTKSGGEVVVECPTPGEAIWCDDNETPHADDDNGDSYHDNHGDSDDTGSSSPILRQREVVKAWDELYDDQLNRSEHLLFCSRSAGIELSTLHPPQAQIFKLWQIYLENVDPMLKLTHTPTLQPRIIDAASDLTSIPPNTEALMFAIYCMAVFSLTQNQCQNMFGTPRGDVIRGYQLGAREALLNCRFLKTSDRECLTALHLYLISLKSQTDPRSLASMLSTAVRIAQRMGIDSEAVNSKHPALEAELRRRLWWSLVLFDSRIAELTDPRLATLLPTWDCKVPLSVNDSALRKDIKNPPVEFEITSEALFAVTRCRIGNYIRHSASHLDFVNPSMKYFAEKSMLAHGLEHHDLATFEAMIETRCLARCDAQNPLHFMTIWWTRYSLAKIRFANYLSTRAPEPEEEATEQRDEGLRHACNMLECDTALMQPSKITGYRWLIYLHFPFPAYVHLARDLKQRPLSDHASRAWEVMSANCEARFMGLEHKDNPMENRPNNPFFSIFAGLILQAWAAREAAPGQSETPTIVARIKQRMDHMEERAAALRDQLPVTEDINPNAPVLADQDSLYPLHGQYDQMNMGMEPFPIAPTHDSIGFESTQWNWSAPNWSAMPGQGW</sequence>
<dbReference type="EMBL" id="NRDI02000013">
    <property type="protein sequence ID" value="KAI1511689.1"/>
    <property type="molecule type" value="Genomic_DNA"/>
</dbReference>
<comment type="caution">
    <text evidence="5">The sequence shown here is derived from an EMBL/GenBank/DDBJ whole genome shotgun (WGS) entry which is preliminary data.</text>
</comment>
<accession>A0A2W1HVA5</accession>
<evidence type="ECO:0000256" key="2">
    <source>
        <dbReference type="ARBA" id="ARBA00023242"/>
    </source>
</evidence>
<dbReference type="GO" id="GO:0003677">
    <property type="term" value="F:DNA binding"/>
    <property type="evidence" value="ECO:0007669"/>
    <property type="project" value="InterPro"/>
</dbReference>
<feature type="region of interest" description="Disordered" evidence="3">
    <location>
        <begin position="136"/>
        <end position="170"/>
    </location>
</feature>
<evidence type="ECO:0000313" key="6">
    <source>
        <dbReference type="Proteomes" id="UP000249757"/>
    </source>
</evidence>
<dbReference type="Proteomes" id="UP000249757">
    <property type="component" value="Unassembled WGS sequence"/>
</dbReference>
<feature type="domain" description="Xylanolytic transcriptional activator regulatory" evidence="4">
    <location>
        <begin position="332"/>
        <end position="405"/>
    </location>
</feature>
<dbReference type="InterPro" id="IPR007219">
    <property type="entry name" value="XnlR_reg_dom"/>
</dbReference>
<gene>
    <name evidence="5" type="ORF">Ptr86124_009333</name>
</gene>
<name>A0A2W1HVA5_9PLEO</name>
<evidence type="ECO:0000256" key="3">
    <source>
        <dbReference type="SAM" id="MobiDB-lite"/>
    </source>
</evidence>
<dbReference type="SMART" id="SM00906">
    <property type="entry name" value="Fungal_trans"/>
    <property type="match status" value="1"/>
</dbReference>
<dbReference type="AlphaFoldDB" id="A0A2W1HVA5"/>
<evidence type="ECO:0000259" key="4">
    <source>
        <dbReference type="SMART" id="SM00906"/>
    </source>
</evidence>
<keyword evidence="2" id="KW-0539">Nucleus</keyword>
<dbReference type="PANTHER" id="PTHR31001">
    <property type="entry name" value="UNCHARACTERIZED TRANSCRIPTIONAL REGULATORY PROTEIN"/>
    <property type="match status" value="1"/>
</dbReference>
<dbReference type="InterPro" id="IPR050613">
    <property type="entry name" value="Sec_Metabolite_Reg"/>
</dbReference>
<dbReference type="InterPro" id="IPR020825">
    <property type="entry name" value="Phe-tRNA_synthase-like_B3/B4"/>
</dbReference>
<dbReference type="GO" id="GO:0003723">
    <property type="term" value="F:RNA binding"/>
    <property type="evidence" value="ECO:0007669"/>
    <property type="project" value="InterPro"/>
</dbReference>
<dbReference type="PANTHER" id="PTHR31001:SF45">
    <property type="entry name" value="ZN(II)2CYS6 TRANSCRIPTION FACTOR (EUROFUNG)"/>
    <property type="match status" value="1"/>
</dbReference>
<protein>
    <submittedName>
        <fullName evidence="5">C6 zinc finger domain protein</fullName>
    </submittedName>
</protein>
<evidence type="ECO:0000256" key="1">
    <source>
        <dbReference type="ARBA" id="ARBA00004123"/>
    </source>
</evidence>
<dbReference type="SUPFAM" id="SSF56037">
    <property type="entry name" value="PheT/TilS domain"/>
    <property type="match status" value="1"/>
</dbReference>
<reference evidence="6" key="1">
    <citation type="journal article" date="2022" name="Microb. Genom.">
        <title>A global pangenome for the wheat fungal pathogen Pyrenophora tritici-repentis and prediction of effector protein structural homology.</title>
        <authorList>
            <person name="Moolhuijzen P.M."/>
            <person name="See P.T."/>
            <person name="Shi G."/>
            <person name="Powell H.R."/>
            <person name="Cockram J."/>
            <person name="Jorgensen L.N."/>
            <person name="Benslimane H."/>
            <person name="Strelkov S.E."/>
            <person name="Turner J."/>
            <person name="Liu Z."/>
            <person name="Moffat C.S."/>
        </authorList>
    </citation>
    <scope>NUCLEOTIDE SEQUENCE [LARGE SCALE GENOMIC DNA]</scope>
</reference>